<accession>A0AAW1USN8</accession>
<keyword evidence="4" id="KW-0472">Membrane</keyword>
<evidence type="ECO:0000313" key="5">
    <source>
        <dbReference type="EMBL" id="KAK9883507.1"/>
    </source>
</evidence>
<dbReference type="Gene3D" id="1.10.246.130">
    <property type="match status" value="1"/>
</dbReference>
<keyword evidence="1" id="KW-0800">Toxin</keyword>
<feature type="binding site" evidence="3">
    <location>
        <position position="424"/>
    </location>
    <ligand>
        <name>L-glutamate</name>
        <dbReference type="ChEBI" id="CHEBI:29985"/>
    </ligand>
</feature>
<reference evidence="5 6" key="1">
    <citation type="submission" date="2023-03" db="EMBL/GenBank/DDBJ databases">
        <title>Genome insight into feeding habits of ladybird beetles.</title>
        <authorList>
            <person name="Li H.-S."/>
            <person name="Huang Y.-H."/>
            <person name="Pang H."/>
        </authorList>
    </citation>
    <scope>NUCLEOTIDE SEQUENCE [LARGE SCALE GENOMIC DNA]</scope>
    <source>
        <strain evidence="5">SYSU_2023b</strain>
        <tissue evidence="5">Whole body</tissue>
    </source>
</reference>
<keyword evidence="6" id="KW-1185">Reference proteome</keyword>
<feature type="active site" description="Nucleophile" evidence="2">
    <location>
        <position position="382"/>
    </location>
</feature>
<protein>
    <submittedName>
        <fullName evidence="5">Uncharacterized protein</fullName>
    </submittedName>
</protein>
<dbReference type="Gene3D" id="3.60.20.40">
    <property type="match status" value="1"/>
</dbReference>
<proteinExistence type="predicted"/>
<feature type="binding site" evidence="3">
    <location>
        <begin position="400"/>
        <end position="402"/>
    </location>
    <ligand>
        <name>L-glutamate</name>
        <dbReference type="ChEBI" id="CHEBI:29985"/>
    </ligand>
</feature>
<dbReference type="PANTHER" id="PTHR11686">
    <property type="entry name" value="GAMMA GLUTAMYL TRANSPEPTIDASE"/>
    <property type="match status" value="1"/>
</dbReference>
<feature type="binding site" evidence="3">
    <location>
        <begin position="452"/>
        <end position="453"/>
    </location>
    <ligand>
        <name>L-glutamate</name>
        <dbReference type="ChEBI" id="CHEBI:29985"/>
    </ligand>
</feature>
<evidence type="ECO:0000256" key="4">
    <source>
        <dbReference type="SAM" id="Phobius"/>
    </source>
</evidence>
<dbReference type="SUPFAM" id="SSF56235">
    <property type="entry name" value="N-terminal nucleophile aminohydrolases (Ntn hydrolases)"/>
    <property type="match status" value="1"/>
</dbReference>
<name>A0AAW1USN8_9CUCU</name>
<dbReference type="PANTHER" id="PTHR11686:SF72">
    <property type="entry name" value="GAMMA-GLUTAMYL TRANSPEPTIDASE, ISOFORM A"/>
    <property type="match status" value="1"/>
</dbReference>
<feature type="binding site" evidence="3">
    <location>
        <position position="108"/>
    </location>
    <ligand>
        <name>L-glutamate</name>
        <dbReference type="ChEBI" id="CHEBI:29985"/>
    </ligand>
</feature>
<comment type="caution">
    <text evidence="5">The sequence shown here is derived from an EMBL/GenBank/DDBJ whole genome shotgun (WGS) entry which is preliminary data.</text>
</comment>
<dbReference type="GO" id="GO:0006751">
    <property type="term" value="P:glutathione catabolic process"/>
    <property type="evidence" value="ECO:0007669"/>
    <property type="project" value="InterPro"/>
</dbReference>
<dbReference type="InterPro" id="IPR000101">
    <property type="entry name" value="GGT_peptidase"/>
</dbReference>
<dbReference type="PRINTS" id="PR01210">
    <property type="entry name" value="GGTRANSPTASE"/>
</dbReference>
<feature type="binding site" evidence="3">
    <location>
        <position position="475"/>
    </location>
    <ligand>
        <name>L-glutamate</name>
        <dbReference type="ChEBI" id="CHEBI:29985"/>
    </ligand>
</feature>
<keyword evidence="1" id="KW-1199">Hemostasis impairing toxin</keyword>
<sequence>MFFPLKHKKFLISGAVAAVVIAVIVIVTVILLNSSDSKDRLGAIVTNGEQCSDIGKSIIYRGGNAVDAAIASLFCEGVAMAQSCGLGGGFIMTIFQKESGKIYTLNSREVAPAAATADMYHSDSQLSKTGILAVAVPGELRGYWRAYQRFGGGIPWRELVEPTIKLCREGIHVTKYLAGAFAKNRDKLYADPNLRASYIDPSTNNTYIAGQYIKRPILADTLEIIAKEGGDALHAGSLTDQFVADIKKLNGIITKEDMNNYEPVWEDPIKISLPHGHTLYAPRLPSSGALVAYIMNMLQLKIDVSQPMSLVNVQRLIESFKFAYGMRTRLGDTRTPAMNKFVDELTTMEKANLTIQKMKDNETSQDPEYYGALMSNADNHGTAHISILAPNGDAVSVTSTINYYFGSGVSTEHTDIILNDEMDDFSSPGIISVFNIPPSIDNYIEPGKHPLSSMCPTIILDENNDVKLVIGAAGGTLITTVVADTIVRHLWYNMTIEDSIDACRLHHQLFPMSVQVEECFKDDVEMIDFLTKIGHVIQWNPSDGFSAITAISTQNGISAKFDRRRPGDISYVF</sequence>
<feature type="transmembrane region" description="Helical" evidence="4">
    <location>
        <begin position="12"/>
        <end position="32"/>
    </location>
</feature>
<dbReference type="EMBL" id="JARQZJ010000091">
    <property type="protein sequence ID" value="KAK9883507.1"/>
    <property type="molecule type" value="Genomic_DNA"/>
</dbReference>
<organism evidence="5 6">
    <name type="scientific">Henosepilachna vigintioctopunctata</name>
    <dbReference type="NCBI Taxonomy" id="420089"/>
    <lineage>
        <taxon>Eukaryota</taxon>
        <taxon>Metazoa</taxon>
        <taxon>Ecdysozoa</taxon>
        <taxon>Arthropoda</taxon>
        <taxon>Hexapoda</taxon>
        <taxon>Insecta</taxon>
        <taxon>Pterygota</taxon>
        <taxon>Neoptera</taxon>
        <taxon>Endopterygota</taxon>
        <taxon>Coleoptera</taxon>
        <taxon>Polyphaga</taxon>
        <taxon>Cucujiformia</taxon>
        <taxon>Coccinelloidea</taxon>
        <taxon>Coccinellidae</taxon>
        <taxon>Epilachninae</taxon>
        <taxon>Epilachnini</taxon>
        <taxon>Henosepilachna</taxon>
    </lineage>
</organism>
<dbReference type="NCBIfam" id="TIGR00066">
    <property type="entry name" value="g_glut_trans"/>
    <property type="match status" value="1"/>
</dbReference>
<keyword evidence="4" id="KW-0812">Transmembrane</keyword>
<gene>
    <name evidence="5" type="ORF">WA026_001683</name>
</gene>
<dbReference type="InterPro" id="IPR029055">
    <property type="entry name" value="Ntn_hydrolases_N"/>
</dbReference>
<dbReference type="FunFam" id="3.60.20.40:FF:000001">
    <property type="entry name" value="Gamma-glutamyltranspeptidase 1"/>
    <property type="match status" value="1"/>
</dbReference>
<dbReference type="AlphaFoldDB" id="A0AAW1USN8"/>
<evidence type="ECO:0000256" key="2">
    <source>
        <dbReference type="PIRSR" id="PIRSR600101-1"/>
    </source>
</evidence>
<evidence type="ECO:0000313" key="6">
    <source>
        <dbReference type="Proteomes" id="UP001431783"/>
    </source>
</evidence>
<evidence type="ECO:0000256" key="3">
    <source>
        <dbReference type="PIRSR" id="PIRSR600101-2"/>
    </source>
</evidence>
<dbReference type="Pfam" id="PF01019">
    <property type="entry name" value="G_glu_transpept"/>
    <property type="match status" value="1"/>
</dbReference>
<dbReference type="InterPro" id="IPR043138">
    <property type="entry name" value="GGT_lsub"/>
</dbReference>
<dbReference type="GO" id="GO:0005886">
    <property type="term" value="C:plasma membrane"/>
    <property type="evidence" value="ECO:0007669"/>
    <property type="project" value="TreeGrafter"/>
</dbReference>
<dbReference type="InterPro" id="IPR043137">
    <property type="entry name" value="GGT_ssub_C"/>
</dbReference>
<dbReference type="FunFam" id="1.10.246.130:FF:000001">
    <property type="entry name" value="Gamma-glutamyltransferase 5 isoform 1"/>
    <property type="match status" value="1"/>
</dbReference>
<evidence type="ECO:0000256" key="1">
    <source>
        <dbReference type="ARBA" id="ARBA00084097"/>
    </source>
</evidence>
<dbReference type="Proteomes" id="UP001431783">
    <property type="component" value="Unassembled WGS sequence"/>
</dbReference>
<dbReference type="GO" id="GO:0036374">
    <property type="term" value="F:glutathione hydrolase activity"/>
    <property type="evidence" value="ECO:0007669"/>
    <property type="project" value="InterPro"/>
</dbReference>
<keyword evidence="4" id="KW-1133">Transmembrane helix</keyword>
<keyword evidence="1" id="KW-1202">Platelet aggregation activating toxin</keyword>